<dbReference type="Proteomes" id="UP000452235">
    <property type="component" value="Unassembled WGS sequence"/>
</dbReference>
<feature type="region of interest" description="Disordered" evidence="1">
    <location>
        <begin position="90"/>
        <end position="214"/>
    </location>
</feature>
<dbReference type="AlphaFoldDB" id="A0A5M3YTJ8"/>
<feature type="compositionally biased region" description="Low complexity" evidence="1">
    <location>
        <begin position="383"/>
        <end position="396"/>
    </location>
</feature>
<dbReference type="PANTHER" id="PTHR42023">
    <property type="entry name" value="BHLH DOMAIN-CONTAINING PROTEIN"/>
    <property type="match status" value="1"/>
</dbReference>
<sequence>MWGKMGLHRSRKPTIGDPTLLDKTLDESQYRYMSPISSIQNGDSSYSRTVPSTPPQLPNPSFNSNPTYRVTSSIYSRDTMVAHLREPSISSTYQPQVPRNASHSSFSLSGADSAEISPPDSPISESKEPGSRGSSQVSPIEDEPRQTSSRGPAGKKLTSHIPILRKRAGSEQPDGSHLTRWDDFSGEPTTSGSGCYSFQVHPAPHSKSSGSATTNIFGWSKDQLLPRRKVTDTRPAPSKDVSPFQAGIREPWRGPSGRSPMVAPIQEKPRARSSSRVRLSRSNDRLKENEYTSPGSAPFSIVPSVVTTITAGESHFGPPNKPPGNRDIRHTIPQVLEEPTPPSSAHSPVPPRVDLPEPDLTVTLSDLKLTNHDDTGEPVSRFSATTYNTTETGSSTASARDSIDTASENAPSIMSRKRPVPSAVAPVKQTSRKPTPSEVSRGLGTSKDLPQCPPEQQAQSRLEMLEARRDSLARRRANIDTIIHELTQVIQPSSIAYDMAAREEVKKTVASLNNELAEIKREEHEIGVKLLRAWKKRDEQEPYGGSTSIWVKRVTS</sequence>
<feature type="compositionally biased region" description="Polar residues" evidence="1">
    <location>
        <begin position="35"/>
        <end position="51"/>
    </location>
</feature>
<proteinExistence type="predicted"/>
<feature type="compositionally biased region" description="Polar residues" evidence="1">
    <location>
        <begin position="428"/>
        <end position="438"/>
    </location>
</feature>
<feature type="compositionally biased region" description="Polar residues" evidence="1">
    <location>
        <begin position="90"/>
        <end position="110"/>
    </location>
</feature>
<keyword evidence="3" id="KW-1185">Reference proteome</keyword>
<feature type="compositionally biased region" description="Polar residues" evidence="1">
    <location>
        <begin position="59"/>
        <end position="69"/>
    </location>
</feature>
<gene>
    <name evidence="2" type="ORF">ATEIFO6365_0004055300</name>
</gene>
<accession>A0A5M3YTJ8</accession>
<organism evidence="2 3">
    <name type="scientific">Aspergillus terreus</name>
    <dbReference type="NCBI Taxonomy" id="33178"/>
    <lineage>
        <taxon>Eukaryota</taxon>
        <taxon>Fungi</taxon>
        <taxon>Dikarya</taxon>
        <taxon>Ascomycota</taxon>
        <taxon>Pezizomycotina</taxon>
        <taxon>Eurotiomycetes</taxon>
        <taxon>Eurotiomycetidae</taxon>
        <taxon>Eurotiales</taxon>
        <taxon>Aspergillaceae</taxon>
        <taxon>Aspergillus</taxon>
        <taxon>Aspergillus subgen. Circumdati</taxon>
    </lineage>
</organism>
<feature type="region of interest" description="Disordered" evidence="1">
    <location>
        <begin position="1"/>
        <end position="69"/>
    </location>
</feature>
<evidence type="ECO:0000313" key="3">
    <source>
        <dbReference type="Proteomes" id="UP000452235"/>
    </source>
</evidence>
<reference evidence="2 3" key="1">
    <citation type="submission" date="2020-01" db="EMBL/GenBank/DDBJ databases">
        <title>Aspergillus terreus IFO 6365 whole genome shotgun sequence.</title>
        <authorList>
            <person name="Kanamasa S."/>
            <person name="Takahashi H."/>
        </authorList>
    </citation>
    <scope>NUCLEOTIDE SEQUENCE [LARGE SCALE GENOMIC DNA]</scope>
    <source>
        <strain evidence="2 3">IFO 6365</strain>
    </source>
</reference>
<dbReference type="EMBL" id="BLJY01000004">
    <property type="protein sequence ID" value="GFF15434.1"/>
    <property type="molecule type" value="Genomic_DNA"/>
</dbReference>
<dbReference type="PANTHER" id="PTHR42023:SF1">
    <property type="entry name" value="BHLH DOMAIN-CONTAINING PROTEIN"/>
    <property type="match status" value="1"/>
</dbReference>
<feature type="compositionally biased region" description="Polar residues" evidence="1">
    <location>
        <begin position="187"/>
        <end position="196"/>
    </location>
</feature>
<feature type="region of interest" description="Disordered" evidence="1">
    <location>
        <begin position="226"/>
        <end position="459"/>
    </location>
</feature>
<evidence type="ECO:0000256" key="1">
    <source>
        <dbReference type="SAM" id="MobiDB-lite"/>
    </source>
</evidence>
<evidence type="ECO:0000313" key="2">
    <source>
        <dbReference type="EMBL" id="GFF15434.1"/>
    </source>
</evidence>
<feature type="compositionally biased region" description="Low complexity" evidence="1">
    <location>
        <begin position="111"/>
        <end position="124"/>
    </location>
</feature>
<feature type="compositionally biased region" description="Basic and acidic residues" evidence="1">
    <location>
        <begin position="281"/>
        <end position="290"/>
    </location>
</feature>
<name>A0A5M3YTJ8_ASPTE</name>
<feature type="compositionally biased region" description="Basic residues" evidence="1">
    <location>
        <begin position="1"/>
        <end position="12"/>
    </location>
</feature>
<protein>
    <submittedName>
        <fullName evidence="2">Uncharacterized protein</fullName>
    </submittedName>
</protein>
<comment type="caution">
    <text evidence="2">The sequence shown here is derived from an EMBL/GenBank/DDBJ whole genome shotgun (WGS) entry which is preliminary data.</text>
</comment>
<dbReference type="OrthoDB" id="4507572at2759"/>